<dbReference type="Gene3D" id="3.40.1350.10">
    <property type="match status" value="1"/>
</dbReference>
<accession>A0AAD3Y9M4</accession>
<dbReference type="FunFam" id="3.40.1350.10:FF:000013">
    <property type="entry name" value="Fanconi-associated nuclease"/>
    <property type="match status" value="1"/>
</dbReference>
<dbReference type="Proteomes" id="UP001222932">
    <property type="component" value="Unassembled WGS sequence"/>
</dbReference>
<dbReference type="GO" id="GO:0017108">
    <property type="term" value="F:5'-flap endonuclease activity"/>
    <property type="evidence" value="ECO:0007669"/>
    <property type="project" value="TreeGrafter"/>
</dbReference>
<feature type="compositionally biased region" description="Pro residues" evidence="9">
    <location>
        <begin position="1"/>
        <end position="15"/>
    </location>
</feature>
<evidence type="ECO:0000256" key="7">
    <source>
        <dbReference type="ARBA" id="ARBA00023211"/>
    </source>
</evidence>
<evidence type="ECO:0000256" key="8">
    <source>
        <dbReference type="RuleBase" id="RU365033"/>
    </source>
</evidence>
<dbReference type="GO" id="GO:0046872">
    <property type="term" value="F:metal ion binding"/>
    <property type="evidence" value="ECO:0007669"/>
    <property type="project" value="UniProtKB-KW"/>
</dbReference>
<evidence type="ECO:0000256" key="5">
    <source>
        <dbReference type="ARBA" id="ARBA00022801"/>
    </source>
</evidence>
<comment type="catalytic activity">
    <reaction evidence="1 8">
        <text>Hydrolytically removes 5'-nucleotides successively from the 3'-hydroxy termini of 3'-hydroxy-terminated oligonucleotides.</text>
        <dbReference type="EC" id="3.1.4.1"/>
    </reaction>
</comment>
<keyword evidence="8" id="KW-0234">DNA repair</keyword>
<feature type="compositionally biased region" description="Basic and acidic residues" evidence="9">
    <location>
        <begin position="928"/>
        <end position="947"/>
    </location>
</feature>
<dbReference type="InterPro" id="IPR049126">
    <property type="entry name" value="FAN1-like_TPR"/>
</dbReference>
<dbReference type="InterPro" id="IPR033315">
    <property type="entry name" value="Fan1-like"/>
</dbReference>
<keyword evidence="8" id="KW-0227">DNA damage</keyword>
<dbReference type="Pfam" id="PF08774">
    <property type="entry name" value="VRR_NUC"/>
    <property type="match status" value="1"/>
</dbReference>
<dbReference type="EC" id="3.1.4.1" evidence="8"/>
<dbReference type="GO" id="GO:0008409">
    <property type="term" value="F:5'-3' exonuclease activity"/>
    <property type="evidence" value="ECO:0007669"/>
    <property type="project" value="TreeGrafter"/>
</dbReference>
<dbReference type="GO" id="GO:0036297">
    <property type="term" value="P:interstrand cross-link repair"/>
    <property type="evidence" value="ECO:0007669"/>
    <property type="project" value="InterPro"/>
</dbReference>
<comment type="similarity">
    <text evidence="2 8">Belongs to the FAN1 family.</text>
</comment>
<evidence type="ECO:0000256" key="2">
    <source>
        <dbReference type="ARBA" id="ARBA00005533"/>
    </source>
</evidence>
<keyword evidence="4 8" id="KW-0479">Metal-binding</keyword>
<dbReference type="InterPro" id="IPR049132">
    <property type="entry name" value="FAN1-like_euk"/>
</dbReference>
<dbReference type="GO" id="GO:0070336">
    <property type="term" value="F:flap-structured DNA binding"/>
    <property type="evidence" value="ECO:0007669"/>
    <property type="project" value="TreeGrafter"/>
</dbReference>
<evidence type="ECO:0000256" key="1">
    <source>
        <dbReference type="ARBA" id="ARBA00000983"/>
    </source>
</evidence>
<dbReference type="Pfam" id="PF21170">
    <property type="entry name" value="FAN1_TPR"/>
    <property type="match status" value="1"/>
</dbReference>
<dbReference type="CDD" id="cd22326">
    <property type="entry name" value="FAN1-like"/>
    <property type="match status" value="1"/>
</dbReference>
<evidence type="ECO:0000256" key="9">
    <source>
        <dbReference type="SAM" id="MobiDB-lite"/>
    </source>
</evidence>
<reference evidence="11" key="1">
    <citation type="journal article" date="2023" name="BMC Genomics">
        <title>Chromosome-level genome assemblies of Cutaneotrichosporon spp. (Trichosporonales, Basidiomycota) reveal imbalanced evolution between nucleotide sequences and chromosome synteny.</title>
        <authorList>
            <person name="Kobayashi Y."/>
            <person name="Kayamori A."/>
            <person name="Aoki K."/>
            <person name="Shiwa Y."/>
            <person name="Matsutani M."/>
            <person name="Fujita N."/>
            <person name="Sugita T."/>
            <person name="Iwasaki W."/>
            <person name="Tanaka N."/>
            <person name="Takashima M."/>
        </authorList>
    </citation>
    <scope>NUCLEOTIDE SEQUENCE</scope>
    <source>
        <strain evidence="11">HIS016</strain>
    </source>
</reference>
<keyword evidence="5 8" id="KW-0378">Hydrolase</keyword>
<dbReference type="InterPro" id="IPR011856">
    <property type="entry name" value="tRNA_endonuc-like_dom_sf"/>
</dbReference>
<evidence type="ECO:0000313" key="11">
    <source>
        <dbReference type="EMBL" id="GMK54143.1"/>
    </source>
</evidence>
<protein>
    <recommendedName>
        <fullName evidence="8">Fanconi-associated nuclease</fullName>
        <ecNumber evidence="8">3.1.4.1</ecNumber>
    </recommendedName>
</protein>
<dbReference type="PANTHER" id="PTHR15749:SF4">
    <property type="entry name" value="FANCONI-ASSOCIATED NUCLEASE 1"/>
    <property type="match status" value="1"/>
</dbReference>
<keyword evidence="7 8" id="KW-0464">Manganese</keyword>
<feature type="region of interest" description="Disordered" evidence="9">
    <location>
        <begin position="1"/>
        <end position="33"/>
    </location>
</feature>
<dbReference type="GO" id="GO:0005634">
    <property type="term" value="C:nucleus"/>
    <property type="evidence" value="ECO:0007669"/>
    <property type="project" value="UniProtKB-SubCell"/>
</dbReference>
<gene>
    <name evidence="11" type="ORF">CspeluHIS016_0107290</name>
</gene>
<dbReference type="PANTHER" id="PTHR15749">
    <property type="entry name" value="FANCONI-ASSOCIATED NUCLEASE 1"/>
    <property type="match status" value="1"/>
</dbReference>
<keyword evidence="12" id="KW-1185">Reference proteome</keyword>
<feature type="domain" description="VRR-NUC" evidence="10">
    <location>
        <begin position="761"/>
        <end position="876"/>
    </location>
</feature>
<keyword evidence="8" id="KW-0539">Nucleus</keyword>
<feature type="region of interest" description="Disordered" evidence="9">
    <location>
        <begin position="205"/>
        <end position="239"/>
    </location>
</feature>
<organism evidence="11 12">
    <name type="scientific">Cutaneotrichosporon spelunceum</name>
    <dbReference type="NCBI Taxonomy" id="1672016"/>
    <lineage>
        <taxon>Eukaryota</taxon>
        <taxon>Fungi</taxon>
        <taxon>Dikarya</taxon>
        <taxon>Basidiomycota</taxon>
        <taxon>Agaricomycotina</taxon>
        <taxon>Tremellomycetes</taxon>
        <taxon>Trichosporonales</taxon>
        <taxon>Trichosporonaceae</taxon>
        <taxon>Cutaneotrichosporon</taxon>
    </lineage>
</organism>
<proteinExistence type="inferred from homology"/>
<dbReference type="AlphaFoldDB" id="A0AAD3Y9M4"/>
<dbReference type="EMBL" id="BTCM01000001">
    <property type="protein sequence ID" value="GMK54143.1"/>
    <property type="molecule type" value="Genomic_DNA"/>
</dbReference>
<feature type="compositionally biased region" description="Low complexity" evidence="9">
    <location>
        <begin position="213"/>
        <end position="239"/>
    </location>
</feature>
<dbReference type="SMART" id="SM00990">
    <property type="entry name" value="VRR_NUC"/>
    <property type="match status" value="1"/>
</dbReference>
<reference evidence="11" key="2">
    <citation type="submission" date="2023-06" db="EMBL/GenBank/DDBJ databases">
        <authorList>
            <person name="Kobayashi Y."/>
            <person name="Kayamori A."/>
            <person name="Aoki K."/>
            <person name="Shiwa Y."/>
            <person name="Fujita N."/>
            <person name="Sugita T."/>
            <person name="Iwasaki W."/>
            <person name="Tanaka N."/>
            <person name="Takashima M."/>
        </authorList>
    </citation>
    <scope>NUCLEOTIDE SEQUENCE</scope>
    <source>
        <strain evidence="11">HIS016</strain>
    </source>
</reference>
<comment type="function">
    <text evidence="8">Nuclease required for the repair of DNA interstrand cross-links (ICL). Acts as a 5'-3' exonuclease that anchors at a cut end of DNA and cleaves DNA successively at every third nucleotide, allowing to excise an ICL from one strand through flanking incisions.</text>
</comment>
<dbReference type="GO" id="GO:0004528">
    <property type="term" value="F:phosphodiesterase I activity"/>
    <property type="evidence" value="ECO:0007669"/>
    <property type="project" value="UniProtKB-EC"/>
</dbReference>
<keyword evidence="3 8" id="KW-0540">Nuclease</keyword>
<dbReference type="InterPro" id="IPR014883">
    <property type="entry name" value="VRR_NUC"/>
</dbReference>
<comment type="caution">
    <text evidence="11">The sequence shown here is derived from an EMBL/GenBank/DDBJ whole genome shotgun (WGS) entry which is preliminary data.</text>
</comment>
<evidence type="ECO:0000259" key="10">
    <source>
        <dbReference type="SMART" id="SM00990"/>
    </source>
</evidence>
<feature type="compositionally biased region" description="Acidic residues" evidence="9">
    <location>
        <begin position="909"/>
        <end position="921"/>
    </location>
</feature>
<sequence length="947" mass="106442">MRTPPPPDIVLPPPESSTSKRIRHDSSRAQENIAPMDEDVPEEIERGGESMYVRLFKEMIQAVLETESYLFSARELRVLKHILDLPYEPLYLLTRLLLRRQGKVHSIASIAPTYSGELGEEGVKRGARMLCEQLEITTELREQTDEGSLPLDFWGAAKTKSESKSSTPLNPWAGLPTGLSAKEERTDPELAEAIRQSLWAEQHGDLQPANGDAPASGTSTSAPTAASISPPISSGPSTTCIEEMFQTPLAQQPILSLAHGDNELCLDDIMSCVSADDLRRVARARKVPPHLLATRESVMKALRNIARNQTTLSFTPVDYKGKGKAGTSARCLTPATSTSERLVLAQLMPYLGGQVIQVDRSLFTLISRVNLIFSRSPPTSAYSPALILPPILVASHRRQYPDYGTPTRSVIWKSRHELLEWERAVHYEALVSEVLGDNWADQRRGGGPPQSLWRGQSLSRAEGAKLVRRVWENVWPLWKKMIAGEGGDPLNEEQEQRGLAGDRFKTIHVLTRIVAKGADALGILHEYDLECEVLRALLLQRRWRRCKRGAWYDRLALVCMTHYKASDEQKLEKLEEATQVCIDGLLDPDTHLIYRPRLSHRLTRLENRLNLPADERHISYAELIKCETREVVAVRSQLNIGMPAQTDSNGLRESTDMGLDDGSQEVVPLQQVGKSAWVGREGEVTVEGWVLEWWEDKGYQGYHAESSILTTLFALLMWPVLFYPLPGAFETYYQTAPLDLGEDTFVRARASMIEQRLTEMESTDAALAMLRETDKRERELGTWAVGLNWDFGRRELKEILTCIGGHAMALICRMLSEEYRHRVSGVPDLIVWDYDKREARFVEVKGPGDQLSETQKIWIDFLLSAGVSVEVCRVKAKEDANGLPAMQTKRTDSGRSKRAVAKPPPEPIVVDDSDQEEEENEWQYASGDEGKPEGHWERPDEGKRARK</sequence>
<evidence type="ECO:0000256" key="6">
    <source>
        <dbReference type="ARBA" id="ARBA00022842"/>
    </source>
</evidence>
<comment type="subcellular location">
    <subcellularLocation>
        <location evidence="8">Nucleus</location>
    </subcellularLocation>
</comment>
<name>A0AAD3Y9M4_9TREE</name>
<comment type="cofactor">
    <cofactor evidence="8">
        <name>Mg(2+)</name>
        <dbReference type="ChEBI" id="CHEBI:18420"/>
    </cofactor>
    <cofactor evidence="8">
        <name>Mn(2+)</name>
        <dbReference type="ChEBI" id="CHEBI:29035"/>
    </cofactor>
</comment>
<keyword evidence="6 8" id="KW-0460">Magnesium</keyword>
<feature type="region of interest" description="Disordered" evidence="9">
    <location>
        <begin position="883"/>
        <end position="947"/>
    </location>
</feature>
<evidence type="ECO:0000256" key="4">
    <source>
        <dbReference type="ARBA" id="ARBA00022723"/>
    </source>
</evidence>
<evidence type="ECO:0000256" key="3">
    <source>
        <dbReference type="ARBA" id="ARBA00022722"/>
    </source>
</evidence>
<feature type="region of interest" description="Disordered" evidence="9">
    <location>
        <begin position="160"/>
        <end position="188"/>
    </location>
</feature>
<evidence type="ECO:0000313" key="12">
    <source>
        <dbReference type="Proteomes" id="UP001222932"/>
    </source>
</evidence>